<dbReference type="PROSITE" id="PS01090">
    <property type="entry name" value="TATD_2"/>
    <property type="match status" value="1"/>
</dbReference>
<evidence type="ECO:0000313" key="1">
    <source>
        <dbReference type="EMBL" id="PBK59153.1"/>
    </source>
</evidence>
<name>A0A2H3B5P1_9AGAR</name>
<dbReference type="SUPFAM" id="SSF51556">
    <property type="entry name" value="Metallo-dependent hydrolases"/>
    <property type="match status" value="1"/>
</dbReference>
<protein>
    <submittedName>
        <fullName evidence="1">Uncharacterized protein</fullName>
    </submittedName>
</protein>
<gene>
    <name evidence="1" type="ORF">ARMSODRAFT_983250</name>
</gene>
<dbReference type="Proteomes" id="UP000218334">
    <property type="component" value="Unassembled WGS sequence"/>
</dbReference>
<dbReference type="InterPro" id="IPR018228">
    <property type="entry name" value="DNase_TatD-rel_CS"/>
</dbReference>
<organism evidence="1 2">
    <name type="scientific">Armillaria solidipes</name>
    <dbReference type="NCBI Taxonomy" id="1076256"/>
    <lineage>
        <taxon>Eukaryota</taxon>
        <taxon>Fungi</taxon>
        <taxon>Dikarya</taxon>
        <taxon>Basidiomycota</taxon>
        <taxon>Agaricomycotina</taxon>
        <taxon>Agaricomycetes</taxon>
        <taxon>Agaricomycetidae</taxon>
        <taxon>Agaricales</taxon>
        <taxon>Marasmiineae</taxon>
        <taxon>Physalacriaceae</taxon>
        <taxon>Armillaria</taxon>
    </lineage>
</organism>
<accession>A0A2H3B5P1</accession>
<proteinExistence type="predicted"/>
<dbReference type="InterPro" id="IPR032466">
    <property type="entry name" value="Metal_Hydrolase"/>
</dbReference>
<sequence length="129" mass="14480">MFTSNSSTLSVQLGREYETTFDFVKGVYAGEGVETVVVRAGSLHARNSGWEMGEYRFVIGVHPHKAKPYTPLVESEILSRIHLVLDLLRIAVDCGIPITVHTREAEEDTDRITNEIMRGPVCLPWSYTL</sequence>
<evidence type="ECO:0000313" key="2">
    <source>
        <dbReference type="Proteomes" id="UP000218334"/>
    </source>
</evidence>
<reference evidence="2" key="1">
    <citation type="journal article" date="2017" name="Nat. Ecol. Evol.">
        <title>Genome expansion and lineage-specific genetic innovations in the forest pathogenic fungi Armillaria.</title>
        <authorList>
            <person name="Sipos G."/>
            <person name="Prasanna A.N."/>
            <person name="Walter M.C."/>
            <person name="O'Connor E."/>
            <person name="Balint B."/>
            <person name="Krizsan K."/>
            <person name="Kiss B."/>
            <person name="Hess J."/>
            <person name="Varga T."/>
            <person name="Slot J."/>
            <person name="Riley R."/>
            <person name="Boka B."/>
            <person name="Rigling D."/>
            <person name="Barry K."/>
            <person name="Lee J."/>
            <person name="Mihaltcheva S."/>
            <person name="LaButti K."/>
            <person name="Lipzen A."/>
            <person name="Waldron R."/>
            <person name="Moloney N.M."/>
            <person name="Sperisen C."/>
            <person name="Kredics L."/>
            <person name="Vagvoelgyi C."/>
            <person name="Patrignani A."/>
            <person name="Fitzpatrick D."/>
            <person name="Nagy I."/>
            <person name="Doyle S."/>
            <person name="Anderson J.B."/>
            <person name="Grigoriev I.V."/>
            <person name="Gueldener U."/>
            <person name="Muensterkoetter M."/>
            <person name="Nagy L.G."/>
        </authorList>
    </citation>
    <scope>NUCLEOTIDE SEQUENCE [LARGE SCALE GENOMIC DNA]</scope>
    <source>
        <strain evidence="2">28-4</strain>
    </source>
</reference>
<dbReference type="AlphaFoldDB" id="A0A2H3B5P1"/>
<keyword evidence="2" id="KW-1185">Reference proteome</keyword>
<dbReference type="EMBL" id="KZ293511">
    <property type="protein sequence ID" value="PBK59153.1"/>
    <property type="molecule type" value="Genomic_DNA"/>
</dbReference>